<dbReference type="GO" id="GO:0016887">
    <property type="term" value="F:ATP hydrolysis activity"/>
    <property type="evidence" value="ECO:0007669"/>
    <property type="project" value="InterPro"/>
</dbReference>
<dbReference type="InterPro" id="IPR003439">
    <property type="entry name" value="ABC_transporter-like_ATP-bd"/>
</dbReference>
<dbReference type="InterPro" id="IPR027417">
    <property type="entry name" value="P-loop_NTPase"/>
</dbReference>
<comment type="function">
    <text evidence="5">Required for corrinoid utilization. Probably part of the ABC transporter complex BtuCDF involved in cobalamin (vitamin B12) import. Probably responsible for energy coupling to the transport system.</text>
</comment>
<dbReference type="AlphaFoldDB" id="A0A8G1A3A2"/>
<evidence type="ECO:0000256" key="6">
    <source>
        <dbReference type="ARBA" id="ARBA00066387"/>
    </source>
</evidence>
<proteinExistence type="predicted"/>
<keyword evidence="2" id="KW-0547">Nucleotide-binding</keyword>
<accession>A0A8G1A3A2</accession>
<dbReference type="Gene3D" id="3.40.50.300">
    <property type="entry name" value="P-loop containing nucleotide triphosphate hydrolases"/>
    <property type="match status" value="1"/>
</dbReference>
<dbReference type="GO" id="GO:0015420">
    <property type="term" value="F:ABC-type vitamin B12 transporter activity"/>
    <property type="evidence" value="ECO:0007669"/>
    <property type="project" value="UniProtKB-EC"/>
</dbReference>
<dbReference type="EMBL" id="CP037968">
    <property type="protein sequence ID" value="QYZ79646.1"/>
    <property type="molecule type" value="Genomic_DNA"/>
</dbReference>
<evidence type="ECO:0000256" key="7">
    <source>
        <dbReference type="ARBA" id="ARBA00073649"/>
    </source>
</evidence>
<dbReference type="Pfam" id="PF00005">
    <property type="entry name" value="ABC_tran"/>
    <property type="match status" value="1"/>
</dbReference>
<dbReference type="SUPFAM" id="SSF52540">
    <property type="entry name" value="P-loop containing nucleoside triphosphate hydrolases"/>
    <property type="match status" value="1"/>
</dbReference>
<evidence type="ECO:0000256" key="1">
    <source>
        <dbReference type="ARBA" id="ARBA00022448"/>
    </source>
</evidence>
<reference evidence="10" key="1">
    <citation type="journal article" date="2005" name="Int. J. Syst. Evol. Microbiol.">
        <title>Methanofollis formosanus sp. nov., isolated from a fish pond.</title>
        <authorList>
            <person name="Wu S.Y."/>
            <person name="Chen S.C."/>
            <person name="Lai M.C."/>
        </authorList>
    </citation>
    <scope>NUCLEOTIDE SEQUENCE</scope>
    <source>
        <strain evidence="10">ML15</strain>
    </source>
</reference>
<dbReference type="InterPro" id="IPR050153">
    <property type="entry name" value="Metal_Ion_Import_ABC"/>
</dbReference>
<keyword evidence="11" id="KW-1185">Reference proteome</keyword>
<dbReference type="EC" id="7.6.2.8" evidence="6"/>
<dbReference type="SMART" id="SM00382">
    <property type="entry name" value="AAA"/>
    <property type="match status" value="1"/>
</dbReference>
<dbReference type="PROSITE" id="PS00211">
    <property type="entry name" value="ABC_TRANSPORTER_1"/>
    <property type="match status" value="1"/>
</dbReference>
<feature type="domain" description="ABC transporter" evidence="9">
    <location>
        <begin position="5"/>
        <end position="241"/>
    </location>
</feature>
<dbReference type="KEGG" id="mfk:E2N92_09485"/>
<dbReference type="InterPro" id="IPR017871">
    <property type="entry name" value="ABC_transporter-like_CS"/>
</dbReference>
<evidence type="ECO:0000313" key="11">
    <source>
        <dbReference type="Proteomes" id="UP000826709"/>
    </source>
</evidence>
<dbReference type="PANTHER" id="PTHR42734">
    <property type="entry name" value="METAL TRANSPORT SYSTEM ATP-BINDING PROTEIN TM_0124-RELATED"/>
    <property type="match status" value="1"/>
</dbReference>
<organism evidence="10 11">
    <name type="scientific">Methanofollis formosanus</name>
    <dbReference type="NCBI Taxonomy" id="299308"/>
    <lineage>
        <taxon>Archaea</taxon>
        <taxon>Methanobacteriati</taxon>
        <taxon>Methanobacteriota</taxon>
        <taxon>Stenosarchaea group</taxon>
        <taxon>Methanomicrobia</taxon>
        <taxon>Methanomicrobiales</taxon>
        <taxon>Methanomicrobiaceae</taxon>
        <taxon>Methanofollis</taxon>
    </lineage>
</organism>
<evidence type="ECO:0000259" key="9">
    <source>
        <dbReference type="PROSITE" id="PS50893"/>
    </source>
</evidence>
<reference evidence="10" key="2">
    <citation type="submission" date="2019-03" db="EMBL/GenBank/DDBJ databases">
        <authorList>
            <person name="Chen S.-C."/>
            <person name="Wu S.-Y."/>
            <person name="Lai M.-C."/>
        </authorList>
    </citation>
    <scope>NUCLEOTIDE SEQUENCE</scope>
    <source>
        <strain evidence="10">ML15</strain>
    </source>
</reference>
<gene>
    <name evidence="10" type="ORF">E2N92_09485</name>
</gene>
<dbReference type="PROSITE" id="PS50893">
    <property type="entry name" value="ABC_TRANSPORTER_2"/>
    <property type="match status" value="1"/>
</dbReference>
<evidence type="ECO:0000256" key="8">
    <source>
        <dbReference type="ARBA" id="ARBA00077139"/>
    </source>
</evidence>
<dbReference type="CDD" id="cd03214">
    <property type="entry name" value="ABC_Iron-Siderophores_B12_Hemin"/>
    <property type="match status" value="1"/>
</dbReference>
<keyword evidence="3 10" id="KW-0067">ATP-binding</keyword>
<dbReference type="FunFam" id="3.40.50.300:FF:000134">
    <property type="entry name" value="Iron-enterobactin ABC transporter ATP-binding protein"/>
    <property type="match status" value="1"/>
</dbReference>
<comment type="catalytic activity">
    <reaction evidence="4">
        <text>an R-cob(III)alamin(out) + ATP + H2O = an R-cob(III)alamin(in) + ADP + phosphate + H(+)</text>
        <dbReference type="Rhea" id="RHEA:17873"/>
        <dbReference type="ChEBI" id="CHEBI:15377"/>
        <dbReference type="ChEBI" id="CHEBI:15378"/>
        <dbReference type="ChEBI" id="CHEBI:30616"/>
        <dbReference type="ChEBI" id="CHEBI:43474"/>
        <dbReference type="ChEBI" id="CHEBI:140785"/>
        <dbReference type="ChEBI" id="CHEBI:456216"/>
        <dbReference type="EC" id="7.6.2.8"/>
    </reaction>
</comment>
<evidence type="ECO:0000256" key="5">
    <source>
        <dbReference type="ARBA" id="ARBA00058960"/>
    </source>
</evidence>
<evidence type="ECO:0000256" key="2">
    <source>
        <dbReference type="ARBA" id="ARBA00022741"/>
    </source>
</evidence>
<sequence length="263" mass="28251">MGMILTVGDAAFSYDGTRTIFEGVSFSVDRGECLCILGPNGTGKSTLIKCLINVLPLDAGTIELDGREITSLSRTEVARQIAYVPQAHQIVFPFDVIDFVLMGRAPHLSLFASPGRADRKVAEEALVTVGIDHLAHRPVSEISGGELQLALIARALAQQPAVMVLDEPTSHLDFGNQVRVLRLIERLAKEGIAVVMTSHFPDHSFIIPQHVAIMKDGGFIAVGPAEEVLTPGHLGTAYGIDVTITYVEEAGRMVCIPSVCRTP</sequence>
<protein>
    <recommendedName>
        <fullName evidence="7">Cobalamin import ATP-binding protein BtuD</fullName>
        <ecNumber evidence="6">7.6.2.8</ecNumber>
    </recommendedName>
    <alternativeName>
        <fullName evidence="8">Vitamin B12-transporting ATPase</fullName>
    </alternativeName>
</protein>
<name>A0A8G1A3A2_9EURY</name>
<dbReference type="PANTHER" id="PTHR42734:SF19">
    <property type="entry name" value="IRON COMPOUNDS ABC TRANSPORTER, ATP-BINDING PROTEIN"/>
    <property type="match status" value="1"/>
</dbReference>
<evidence type="ECO:0000313" key="10">
    <source>
        <dbReference type="EMBL" id="QYZ79646.1"/>
    </source>
</evidence>
<evidence type="ECO:0000256" key="3">
    <source>
        <dbReference type="ARBA" id="ARBA00022840"/>
    </source>
</evidence>
<evidence type="ECO:0000256" key="4">
    <source>
        <dbReference type="ARBA" id="ARBA00050590"/>
    </source>
</evidence>
<dbReference type="InterPro" id="IPR003593">
    <property type="entry name" value="AAA+_ATPase"/>
</dbReference>
<dbReference type="GO" id="GO:0005524">
    <property type="term" value="F:ATP binding"/>
    <property type="evidence" value="ECO:0007669"/>
    <property type="project" value="UniProtKB-KW"/>
</dbReference>
<dbReference type="Proteomes" id="UP000826709">
    <property type="component" value="Chromosome"/>
</dbReference>
<keyword evidence="1" id="KW-0813">Transport</keyword>